<keyword evidence="2" id="KW-1185">Reference proteome</keyword>
<protein>
    <submittedName>
        <fullName evidence="1">Uncharacterized protein</fullName>
    </submittedName>
</protein>
<accession>A0A8X6KVN9</accession>
<reference evidence="1" key="1">
    <citation type="submission" date="2020-07" db="EMBL/GenBank/DDBJ databases">
        <title>Multicomponent nature underlies the extraordinary mechanical properties of spider dragline silk.</title>
        <authorList>
            <person name="Kono N."/>
            <person name="Nakamura H."/>
            <person name="Mori M."/>
            <person name="Yoshida Y."/>
            <person name="Ohtoshi R."/>
            <person name="Malay A.D."/>
            <person name="Moran D.A.P."/>
            <person name="Tomita M."/>
            <person name="Numata K."/>
            <person name="Arakawa K."/>
        </authorList>
    </citation>
    <scope>NUCLEOTIDE SEQUENCE</scope>
</reference>
<sequence length="111" mass="12778">MKEMPDCSSAGIFQPYKQKLFTSVHDHNVGLQITHSRRLLSHVIQKLIMKEMPDCSQQASFSLIRQKLFTSVHDHNVGLQITHSRRLLSHVIQKLIRKEMPGLLLSRHLSA</sequence>
<name>A0A8X6KVN9_TRICU</name>
<proteinExistence type="predicted"/>
<dbReference type="Proteomes" id="UP000887116">
    <property type="component" value="Unassembled WGS sequence"/>
</dbReference>
<evidence type="ECO:0000313" key="1">
    <source>
        <dbReference type="EMBL" id="GFQ84078.1"/>
    </source>
</evidence>
<dbReference type="AlphaFoldDB" id="A0A8X6KVN9"/>
<evidence type="ECO:0000313" key="2">
    <source>
        <dbReference type="Proteomes" id="UP000887116"/>
    </source>
</evidence>
<organism evidence="1 2">
    <name type="scientific">Trichonephila clavata</name>
    <name type="common">Joro spider</name>
    <name type="synonym">Nephila clavata</name>
    <dbReference type="NCBI Taxonomy" id="2740835"/>
    <lineage>
        <taxon>Eukaryota</taxon>
        <taxon>Metazoa</taxon>
        <taxon>Ecdysozoa</taxon>
        <taxon>Arthropoda</taxon>
        <taxon>Chelicerata</taxon>
        <taxon>Arachnida</taxon>
        <taxon>Araneae</taxon>
        <taxon>Araneomorphae</taxon>
        <taxon>Entelegynae</taxon>
        <taxon>Araneoidea</taxon>
        <taxon>Nephilidae</taxon>
        <taxon>Trichonephila</taxon>
    </lineage>
</organism>
<gene>
    <name evidence="1" type="ORF">TNCT_104631</name>
</gene>
<dbReference type="EMBL" id="BMAO01002889">
    <property type="protein sequence ID" value="GFQ84078.1"/>
    <property type="molecule type" value="Genomic_DNA"/>
</dbReference>
<comment type="caution">
    <text evidence="1">The sequence shown here is derived from an EMBL/GenBank/DDBJ whole genome shotgun (WGS) entry which is preliminary data.</text>
</comment>